<feature type="coiled-coil region" evidence="2">
    <location>
        <begin position="162"/>
        <end position="207"/>
    </location>
</feature>
<evidence type="ECO:0000313" key="4">
    <source>
        <dbReference type="EMBL" id="SNR46083.1"/>
    </source>
</evidence>
<reference evidence="4 5" key="1">
    <citation type="submission" date="2017-06" db="EMBL/GenBank/DDBJ databases">
        <authorList>
            <person name="Kim H.J."/>
            <person name="Triplett B.A."/>
        </authorList>
    </citation>
    <scope>NUCLEOTIDE SEQUENCE [LARGE SCALE GENOMIC DNA]</scope>
    <source>
        <strain evidence="4 5">DSM 25597</strain>
    </source>
</reference>
<dbReference type="GO" id="GO:0004222">
    <property type="term" value="F:metalloendopeptidase activity"/>
    <property type="evidence" value="ECO:0007669"/>
    <property type="project" value="TreeGrafter"/>
</dbReference>
<feature type="coiled-coil region" evidence="2">
    <location>
        <begin position="77"/>
        <end position="111"/>
    </location>
</feature>
<sequence length="400" mass="45920">MFIGCLFLGMLQTGYAQKPTRKQLEERRASLIAEMQQLSRLRETNKKKEISLLTQVEDLDQQIKVRSDIIKVTNRQANLLTQEINENLNKMDNLRDELKDLKDDYALMIQKSYKSKSGQSKIMFLLSSESFKQAYKRMQYMKQYANYRKKQGDQIKERTALLQQVNTDLIQQKKDKDALIAENRLARKELDKEKQAQDALVAQVRKKSNVYAAQIRKKQQETDEIDRQIDKIIADAIAASNVKAGKSKSNKKFALTPEEKTLASNFASNKGRLIWPVERGRISRRFGKTRHPTLPNITTYSSGVEIETSPNEKVRAVFKGEVLKIQNVSGSNLAVYIKHGDYITVYYNIKKITVKVGDKVDFKQSIGEVGLNAFNGKTILKFLVRKNNTKLDPSDWVKGM</sequence>
<name>A0A238WID0_9FLAO</name>
<organism evidence="4 5">
    <name type="scientific">Dokdonia pacifica</name>
    <dbReference type="NCBI Taxonomy" id="1627892"/>
    <lineage>
        <taxon>Bacteria</taxon>
        <taxon>Pseudomonadati</taxon>
        <taxon>Bacteroidota</taxon>
        <taxon>Flavobacteriia</taxon>
        <taxon>Flavobacteriales</taxon>
        <taxon>Flavobacteriaceae</taxon>
        <taxon>Dokdonia</taxon>
    </lineage>
</organism>
<feature type="domain" description="M23ase beta-sheet core" evidence="3">
    <location>
        <begin position="300"/>
        <end position="393"/>
    </location>
</feature>
<dbReference type="AlphaFoldDB" id="A0A238WID0"/>
<dbReference type="EMBL" id="FZNY01000001">
    <property type="protein sequence ID" value="SNR46083.1"/>
    <property type="molecule type" value="Genomic_DNA"/>
</dbReference>
<dbReference type="SUPFAM" id="SSF51261">
    <property type="entry name" value="Duplicated hybrid motif"/>
    <property type="match status" value="1"/>
</dbReference>
<dbReference type="PANTHER" id="PTHR21666:SF289">
    <property type="entry name" value="L-ALA--D-GLU ENDOPEPTIDASE"/>
    <property type="match status" value="1"/>
</dbReference>
<keyword evidence="1" id="KW-0732">Signal</keyword>
<dbReference type="Gene3D" id="6.10.250.3150">
    <property type="match status" value="1"/>
</dbReference>
<dbReference type="Gene3D" id="2.70.70.10">
    <property type="entry name" value="Glucose Permease (Domain IIA)"/>
    <property type="match status" value="1"/>
</dbReference>
<evidence type="ECO:0000313" key="5">
    <source>
        <dbReference type="Proteomes" id="UP000198379"/>
    </source>
</evidence>
<dbReference type="InterPro" id="IPR016047">
    <property type="entry name" value="M23ase_b-sheet_dom"/>
</dbReference>
<keyword evidence="2" id="KW-0175">Coiled coil</keyword>
<dbReference type="CDD" id="cd12797">
    <property type="entry name" value="M23_peptidase"/>
    <property type="match status" value="1"/>
</dbReference>
<accession>A0A238WID0</accession>
<gene>
    <name evidence="4" type="ORF">SAMN06265376_1011091</name>
</gene>
<dbReference type="InterPro" id="IPR011055">
    <property type="entry name" value="Dup_hybrid_motif"/>
</dbReference>
<evidence type="ECO:0000256" key="2">
    <source>
        <dbReference type="SAM" id="Coils"/>
    </source>
</evidence>
<keyword evidence="5" id="KW-1185">Reference proteome</keyword>
<dbReference type="PANTHER" id="PTHR21666">
    <property type="entry name" value="PEPTIDASE-RELATED"/>
    <property type="match status" value="1"/>
</dbReference>
<dbReference type="InterPro" id="IPR050570">
    <property type="entry name" value="Cell_wall_metabolism_enzyme"/>
</dbReference>
<keyword evidence="4" id="KW-0378">Hydrolase</keyword>
<dbReference type="Pfam" id="PF01551">
    <property type="entry name" value="Peptidase_M23"/>
    <property type="match status" value="1"/>
</dbReference>
<protein>
    <submittedName>
        <fullName evidence="4">Septal ring factor EnvC, activator of murein hydrolases AmiA and AmiB</fullName>
    </submittedName>
</protein>
<evidence type="ECO:0000259" key="3">
    <source>
        <dbReference type="Pfam" id="PF01551"/>
    </source>
</evidence>
<proteinExistence type="predicted"/>
<evidence type="ECO:0000256" key="1">
    <source>
        <dbReference type="ARBA" id="ARBA00022729"/>
    </source>
</evidence>
<dbReference type="Proteomes" id="UP000198379">
    <property type="component" value="Unassembled WGS sequence"/>
</dbReference>